<name>A0ABV0Z5J4_9TELE</name>
<dbReference type="EMBL" id="JAHRIP010052771">
    <property type="protein sequence ID" value="MEQ2301468.1"/>
    <property type="molecule type" value="Genomic_DNA"/>
</dbReference>
<sequence length="203" mass="22740">MWCPISGHHIGLTLPCLTDFAFLPAPCLTDWISGFRLFSASGFMPLPAPCLTPLALEFDPVSVPGFTPQPNHWFIQPEPVWLSSPPGIIVKRTITALCVPVTASADSSEDLDQSAIRLQSVGQFLINCLDHFLLWILCLIPRLRSGSWKLTAVLLLSDPEFLNKPFNLSLCVWLSLCSLSLVVIDFPFLRKLILVFHWFFSFK</sequence>
<keyword evidence="2" id="KW-1185">Reference proteome</keyword>
<protein>
    <submittedName>
        <fullName evidence="1">Uncharacterized protein</fullName>
    </submittedName>
</protein>
<dbReference type="Proteomes" id="UP001469553">
    <property type="component" value="Unassembled WGS sequence"/>
</dbReference>
<comment type="caution">
    <text evidence="1">The sequence shown here is derived from an EMBL/GenBank/DDBJ whole genome shotgun (WGS) entry which is preliminary data.</text>
</comment>
<organism evidence="1 2">
    <name type="scientific">Ameca splendens</name>
    <dbReference type="NCBI Taxonomy" id="208324"/>
    <lineage>
        <taxon>Eukaryota</taxon>
        <taxon>Metazoa</taxon>
        <taxon>Chordata</taxon>
        <taxon>Craniata</taxon>
        <taxon>Vertebrata</taxon>
        <taxon>Euteleostomi</taxon>
        <taxon>Actinopterygii</taxon>
        <taxon>Neopterygii</taxon>
        <taxon>Teleostei</taxon>
        <taxon>Neoteleostei</taxon>
        <taxon>Acanthomorphata</taxon>
        <taxon>Ovalentaria</taxon>
        <taxon>Atherinomorphae</taxon>
        <taxon>Cyprinodontiformes</taxon>
        <taxon>Goodeidae</taxon>
        <taxon>Ameca</taxon>
    </lineage>
</organism>
<reference evidence="1 2" key="1">
    <citation type="submission" date="2021-06" db="EMBL/GenBank/DDBJ databases">
        <authorList>
            <person name="Palmer J.M."/>
        </authorList>
    </citation>
    <scope>NUCLEOTIDE SEQUENCE [LARGE SCALE GENOMIC DNA]</scope>
    <source>
        <strain evidence="1 2">AS_MEX2019</strain>
        <tissue evidence="1">Muscle</tissue>
    </source>
</reference>
<gene>
    <name evidence="1" type="ORF">AMECASPLE_036383</name>
</gene>
<evidence type="ECO:0000313" key="1">
    <source>
        <dbReference type="EMBL" id="MEQ2301468.1"/>
    </source>
</evidence>
<proteinExistence type="predicted"/>
<accession>A0ABV0Z5J4</accession>
<evidence type="ECO:0000313" key="2">
    <source>
        <dbReference type="Proteomes" id="UP001469553"/>
    </source>
</evidence>